<evidence type="ECO:0000256" key="4">
    <source>
        <dbReference type="ARBA" id="ARBA00022806"/>
    </source>
</evidence>
<keyword evidence="2" id="KW-0547">Nucleotide-binding</keyword>
<proteinExistence type="predicted"/>
<keyword evidence="5" id="KW-0067">ATP-binding</keyword>
<evidence type="ECO:0000259" key="7">
    <source>
        <dbReference type="PROSITE" id="PS51194"/>
    </source>
</evidence>
<reference evidence="8 9" key="1">
    <citation type="journal article" date="2019" name="Sci. Rep.">
        <title>Comparative genomics of chytrid fungi reveal insights into the obligate biotrophic and pathogenic lifestyle of Synchytrium endobioticum.</title>
        <authorList>
            <person name="van de Vossenberg B.T.L.H."/>
            <person name="Warris S."/>
            <person name="Nguyen H.D.T."/>
            <person name="van Gent-Pelzer M.P.E."/>
            <person name="Joly D.L."/>
            <person name="van de Geest H.C."/>
            <person name="Bonants P.J.M."/>
            <person name="Smith D.S."/>
            <person name="Levesque C.A."/>
            <person name="van der Lee T.A.J."/>
        </authorList>
    </citation>
    <scope>NUCLEOTIDE SEQUENCE [LARGE SCALE GENOMIC DNA]</scope>
    <source>
        <strain evidence="8 9">CBS 675.73</strain>
    </source>
</reference>
<feature type="domain" description="Helicase ATP-binding" evidence="6">
    <location>
        <begin position="1"/>
        <end position="75"/>
    </location>
</feature>
<dbReference type="AlphaFoldDB" id="A0A507EQJ2"/>
<dbReference type="EMBL" id="QEAP01000456">
    <property type="protein sequence ID" value="TPX66111.1"/>
    <property type="molecule type" value="Genomic_DNA"/>
</dbReference>
<evidence type="ECO:0000256" key="2">
    <source>
        <dbReference type="ARBA" id="ARBA00022741"/>
    </source>
</evidence>
<dbReference type="CDD" id="cd18787">
    <property type="entry name" value="SF2_C_DEAD"/>
    <property type="match status" value="1"/>
</dbReference>
<name>A0A507EQJ2_9FUNG</name>
<dbReference type="InterPro" id="IPR011545">
    <property type="entry name" value="DEAD/DEAH_box_helicase_dom"/>
</dbReference>
<evidence type="ECO:0000256" key="3">
    <source>
        <dbReference type="ARBA" id="ARBA00022801"/>
    </source>
</evidence>
<protein>
    <recommendedName>
        <fullName evidence="1">RNA helicase</fullName>
        <ecNumber evidence="1">3.6.4.13</ecNumber>
    </recommendedName>
</protein>
<dbReference type="SMART" id="SM00490">
    <property type="entry name" value="HELICc"/>
    <property type="match status" value="1"/>
</dbReference>
<dbReference type="OrthoDB" id="10265785at2759"/>
<dbReference type="SUPFAM" id="SSF52540">
    <property type="entry name" value="P-loop containing nucleoside triphosphate hydrolases"/>
    <property type="match status" value="1"/>
</dbReference>
<gene>
    <name evidence="8" type="ORF">CcCBS67573_g07925</name>
</gene>
<comment type="caution">
    <text evidence="8">The sequence shown here is derived from an EMBL/GenBank/DDBJ whole genome shotgun (WGS) entry which is preliminary data.</text>
</comment>
<organism evidence="8 9">
    <name type="scientific">Chytriomyces confervae</name>
    <dbReference type="NCBI Taxonomy" id="246404"/>
    <lineage>
        <taxon>Eukaryota</taxon>
        <taxon>Fungi</taxon>
        <taxon>Fungi incertae sedis</taxon>
        <taxon>Chytridiomycota</taxon>
        <taxon>Chytridiomycota incertae sedis</taxon>
        <taxon>Chytridiomycetes</taxon>
        <taxon>Chytridiales</taxon>
        <taxon>Chytriomycetaceae</taxon>
        <taxon>Chytriomyces</taxon>
    </lineage>
</organism>
<evidence type="ECO:0000259" key="6">
    <source>
        <dbReference type="PROSITE" id="PS51192"/>
    </source>
</evidence>
<evidence type="ECO:0000313" key="9">
    <source>
        <dbReference type="Proteomes" id="UP000320333"/>
    </source>
</evidence>
<dbReference type="InterPro" id="IPR027417">
    <property type="entry name" value="P-loop_NTPase"/>
</dbReference>
<dbReference type="Pfam" id="PF00270">
    <property type="entry name" value="DEAD"/>
    <property type="match status" value="1"/>
</dbReference>
<dbReference type="EC" id="3.6.4.13" evidence="1"/>
<dbReference type="InterPro" id="IPR000629">
    <property type="entry name" value="RNA-helicase_DEAD-box_CS"/>
</dbReference>
<dbReference type="InterPro" id="IPR014001">
    <property type="entry name" value="Helicase_ATP-bd"/>
</dbReference>
<dbReference type="Pfam" id="PF00271">
    <property type="entry name" value="Helicase_C"/>
    <property type="match status" value="1"/>
</dbReference>
<evidence type="ECO:0000313" key="8">
    <source>
        <dbReference type="EMBL" id="TPX66111.1"/>
    </source>
</evidence>
<dbReference type="GO" id="GO:0003676">
    <property type="term" value="F:nucleic acid binding"/>
    <property type="evidence" value="ECO:0007669"/>
    <property type="project" value="InterPro"/>
</dbReference>
<dbReference type="PROSITE" id="PS51194">
    <property type="entry name" value="HELICASE_CTER"/>
    <property type="match status" value="1"/>
</dbReference>
<dbReference type="Proteomes" id="UP000320333">
    <property type="component" value="Unassembled WGS sequence"/>
</dbReference>
<keyword evidence="4" id="KW-0347">Helicase</keyword>
<keyword evidence="3" id="KW-0378">Hydrolase</keyword>
<dbReference type="InterPro" id="IPR001650">
    <property type="entry name" value="Helicase_C-like"/>
</dbReference>
<sequence>MDFLGRKVLDASQCKIFVLDEADNMINVRNDGEEDHTMEVYQYLPENCQILLFSATWSDQVYERAQHMAPDAVTTLRLRDPELTLKGIKQLYMDCTGEDAKIDVLMALYGLLTIGQSIVFVRSQKKAEEIVAKMEDEGHVVGFIHGGLTGFDRDKIMDNFRAGRSKVIVTTNVLARGINILQVNLIINFDMPIRYVNTRGGGRTKELDFETYLHRIGRTGRFGRAGLVINFVHDEQSFEEMMEIQRHFETQNQIVRIKTDSYDILEKMLKLAMKGKPSA</sequence>
<dbReference type="GO" id="GO:0016787">
    <property type="term" value="F:hydrolase activity"/>
    <property type="evidence" value="ECO:0007669"/>
    <property type="project" value="UniProtKB-KW"/>
</dbReference>
<keyword evidence="9" id="KW-1185">Reference proteome</keyword>
<evidence type="ECO:0000256" key="5">
    <source>
        <dbReference type="ARBA" id="ARBA00022840"/>
    </source>
</evidence>
<dbReference type="STRING" id="246404.A0A507EQJ2"/>
<accession>A0A507EQJ2</accession>
<dbReference type="Gene3D" id="3.40.50.300">
    <property type="entry name" value="P-loop containing nucleotide triphosphate hydrolases"/>
    <property type="match status" value="2"/>
</dbReference>
<feature type="domain" description="Helicase C-terminal" evidence="7">
    <location>
        <begin position="87"/>
        <end position="270"/>
    </location>
</feature>
<dbReference type="PROSITE" id="PS00039">
    <property type="entry name" value="DEAD_ATP_HELICASE"/>
    <property type="match status" value="1"/>
</dbReference>
<dbReference type="PANTHER" id="PTHR47958">
    <property type="entry name" value="ATP-DEPENDENT RNA HELICASE DBP3"/>
    <property type="match status" value="1"/>
</dbReference>
<dbReference type="GO" id="GO:0003724">
    <property type="term" value="F:RNA helicase activity"/>
    <property type="evidence" value="ECO:0007669"/>
    <property type="project" value="UniProtKB-EC"/>
</dbReference>
<dbReference type="GO" id="GO:0005524">
    <property type="term" value="F:ATP binding"/>
    <property type="evidence" value="ECO:0007669"/>
    <property type="project" value="UniProtKB-KW"/>
</dbReference>
<evidence type="ECO:0000256" key="1">
    <source>
        <dbReference type="ARBA" id="ARBA00012552"/>
    </source>
</evidence>
<dbReference type="PROSITE" id="PS51192">
    <property type="entry name" value="HELICASE_ATP_BIND_1"/>
    <property type="match status" value="1"/>
</dbReference>